<gene>
    <name evidence="2" type="ordered locus">Tola_0763</name>
</gene>
<reference evidence="3" key="1">
    <citation type="submission" date="2009-05" db="EMBL/GenBank/DDBJ databases">
        <title>Complete sequence of Tolumonas auensis DSM 9187.</title>
        <authorList>
            <consortium name="US DOE Joint Genome Institute"/>
            <person name="Lucas S."/>
            <person name="Copeland A."/>
            <person name="Lapidus A."/>
            <person name="Glavina del Rio T."/>
            <person name="Tice H."/>
            <person name="Bruce D."/>
            <person name="Goodwin L."/>
            <person name="Pitluck S."/>
            <person name="Chertkov O."/>
            <person name="Brettin T."/>
            <person name="Detter J.C."/>
            <person name="Han C."/>
            <person name="Larimer F."/>
            <person name="Land M."/>
            <person name="Hauser L."/>
            <person name="Kyrpides N."/>
            <person name="Mikhailova N."/>
            <person name="Spring S."/>
            <person name="Beller H."/>
        </authorList>
    </citation>
    <scope>NUCLEOTIDE SEQUENCE [LARGE SCALE GENOMIC DNA]</scope>
    <source>
        <strain evidence="3">DSM 9187 / TA4</strain>
    </source>
</reference>
<dbReference type="Gene3D" id="3.90.1200.10">
    <property type="match status" value="1"/>
</dbReference>
<dbReference type="InterPro" id="IPR052077">
    <property type="entry name" value="CcrZ_PhaseVar_Mediator"/>
</dbReference>
<reference evidence="2 3" key="2">
    <citation type="journal article" date="2011" name="Stand. Genomic Sci.">
        <title>Complete genome sequence of Tolumonas auensis type strain (TA 4).</title>
        <authorList>
            <person name="Chertkov O."/>
            <person name="Copeland A."/>
            <person name="Lucas S."/>
            <person name="Lapidus A."/>
            <person name="Berry K.W."/>
            <person name="Detter J.C."/>
            <person name="Del Rio T.G."/>
            <person name="Hammon N."/>
            <person name="Dalin E."/>
            <person name="Tice H."/>
            <person name="Pitluck S."/>
            <person name="Richardson P."/>
            <person name="Bruce D."/>
            <person name="Goodwin L."/>
            <person name="Han C."/>
            <person name="Tapia R."/>
            <person name="Saunders E."/>
            <person name="Schmutz J."/>
            <person name="Brettin T."/>
            <person name="Larimer F."/>
            <person name="Land M."/>
            <person name="Hauser L."/>
            <person name="Spring S."/>
            <person name="Rohde M."/>
            <person name="Kyrpides N.C."/>
            <person name="Ivanova N."/>
            <person name="Goker M."/>
            <person name="Beller H.R."/>
            <person name="Klenk H.P."/>
            <person name="Woyke T."/>
        </authorList>
    </citation>
    <scope>NUCLEOTIDE SEQUENCE [LARGE SCALE GENOMIC DNA]</scope>
    <source>
        <strain evidence="3">DSM 9187 / TA4</strain>
    </source>
</reference>
<dbReference type="SUPFAM" id="SSF56112">
    <property type="entry name" value="Protein kinase-like (PK-like)"/>
    <property type="match status" value="1"/>
</dbReference>
<dbReference type="EMBL" id="CP001616">
    <property type="protein sequence ID" value="ACQ92391.1"/>
    <property type="molecule type" value="Genomic_DNA"/>
</dbReference>
<dbReference type="Gene3D" id="3.30.200.20">
    <property type="entry name" value="Phosphorylase Kinase, domain 1"/>
    <property type="match status" value="1"/>
</dbReference>
<keyword evidence="3" id="KW-1185">Reference proteome</keyword>
<sequence length="276" mass="30717">MITPALPAPYDQADVTLLGQGLTNSAYRLQLQGKRYFWRQGIAQPETLFIDRQQERQALSIAEAAGLHPQIHYHSADGQQLVLAWCDEPSWSPACFSSSAGISLLGQLVSRVHAFPARLKVLDLSDYLQRFINSLPSLPADLCRHVCRLQMMLKALPARPLVLCHNDINPANLLGTKPWLIDWEYAAMGDAAFELAVICRAGQFNDSQRHQLVAAYQSAGGDCDAARVMQMLPVVDMVSLLWCEKMLLLRPDARYETLRQELYLSVLGSQVSDSPA</sequence>
<accession>C4LBF6</accession>
<evidence type="ECO:0000313" key="2">
    <source>
        <dbReference type="EMBL" id="ACQ92391.1"/>
    </source>
</evidence>
<dbReference type="eggNOG" id="COG0510">
    <property type="taxonomic scope" value="Bacteria"/>
</dbReference>
<dbReference type="KEGG" id="tau:Tola_0763"/>
<organism evidence="2 3">
    <name type="scientific">Tolumonas auensis (strain DSM 9187 / NBRC 110442 / TA 4)</name>
    <dbReference type="NCBI Taxonomy" id="595494"/>
    <lineage>
        <taxon>Bacteria</taxon>
        <taxon>Pseudomonadati</taxon>
        <taxon>Pseudomonadota</taxon>
        <taxon>Gammaproteobacteria</taxon>
        <taxon>Aeromonadales</taxon>
        <taxon>Aeromonadaceae</taxon>
        <taxon>Tolumonas</taxon>
    </lineage>
</organism>
<name>C4LBF6_TOLAT</name>
<dbReference type="STRING" id="595494.Tola_0763"/>
<dbReference type="RefSeq" id="WP_012728990.1">
    <property type="nucleotide sequence ID" value="NC_012691.1"/>
</dbReference>
<evidence type="ECO:0000313" key="3">
    <source>
        <dbReference type="Proteomes" id="UP000009073"/>
    </source>
</evidence>
<dbReference type="InterPro" id="IPR002575">
    <property type="entry name" value="Aminoglycoside_PTrfase"/>
</dbReference>
<dbReference type="HOGENOM" id="CLU_055115_3_2_6"/>
<evidence type="ECO:0000259" key="1">
    <source>
        <dbReference type="Pfam" id="PF01636"/>
    </source>
</evidence>
<dbReference type="Proteomes" id="UP000009073">
    <property type="component" value="Chromosome"/>
</dbReference>
<protein>
    <submittedName>
        <fullName evidence="2">Aminoglycoside phosphotransferase</fullName>
    </submittedName>
</protein>
<keyword evidence="2" id="KW-0808">Transferase</keyword>
<dbReference type="OrthoDB" id="179763at2"/>
<dbReference type="PANTHER" id="PTHR40086">
    <property type="entry name" value="PHOSPHOTRANSFERASE YTMP-RELATED"/>
    <property type="match status" value="1"/>
</dbReference>
<dbReference type="InterPro" id="IPR011009">
    <property type="entry name" value="Kinase-like_dom_sf"/>
</dbReference>
<proteinExistence type="predicted"/>
<feature type="domain" description="Aminoglycoside phosphotransferase" evidence="1">
    <location>
        <begin position="15"/>
        <end position="219"/>
    </location>
</feature>
<dbReference type="Pfam" id="PF01636">
    <property type="entry name" value="APH"/>
    <property type="match status" value="1"/>
</dbReference>
<dbReference type="CDD" id="cd05151">
    <property type="entry name" value="ChoK-like"/>
    <property type="match status" value="1"/>
</dbReference>
<dbReference type="PANTHER" id="PTHR40086:SF1">
    <property type="entry name" value="CELL CYCLE REGULATOR CCRZ"/>
    <property type="match status" value="1"/>
</dbReference>
<dbReference type="AlphaFoldDB" id="C4LBF6"/>
<dbReference type="GO" id="GO:0016740">
    <property type="term" value="F:transferase activity"/>
    <property type="evidence" value="ECO:0007669"/>
    <property type="project" value="UniProtKB-KW"/>
</dbReference>